<dbReference type="PROSITE" id="PS00028">
    <property type="entry name" value="ZINC_FINGER_C2H2_1"/>
    <property type="match status" value="4"/>
</dbReference>
<keyword evidence="4 7" id="KW-0863">Zinc-finger</keyword>
<evidence type="ECO:0000313" key="12">
    <source>
        <dbReference type="Proteomes" id="UP001488805"/>
    </source>
</evidence>
<feature type="region of interest" description="Disordered" evidence="9">
    <location>
        <begin position="92"/>
        <end position="150"/>
    </location>
</feature>
<feature type="domain" description="C2H2-type" evidence="10">
    <location>
        <begin position="352"/>
        <end position="379"/>
    </location>
</feature>
<feature type="domain" description="C2H2-type" evidence="10">
    <location>
        <begin position="380"/>
        <end position="407"/>
    </location>
</feature>
<feature type="compositionally biased region" description="Polar residues" evidence="9">
    <location>
        <begin position="205"/>
        <end position="227"/>
    </location>
</feature>
<dbReference type="SUPFAM" id="SSF57667">
    <property type="entry name" value="beta-beta-alpha zinc fingers"/>
    <property type="match status" value="2"/>
</dbReference>
<evidence type="ECO:0000256" key="8">
    <source>
        <dbReference type="SAM" id="Coils"/>
    </source>
</evidence>
<dbReference type="GO" id="GO:0005634">
    <property type="term" value="C:nucleus"/>
    <property type="evidence" value="ECO:0007669"/>
    <property type="project" value="UniProtKB-SubCell"/>
</dbReference>
<feature type="compositionally biased region" description="Basic and acidic residues" evidence="9">
    <location>
        <begin position="118"/>
        <end position="130"/>
    </location>
</feature>
<dbReference type="PANTHER" id="PTHR16515:SF49">
    <property type="entry name" value="GASTRULA ZINC FINGER PROTEIN XLCGF49.1-LIKE-RELATED"/>
    <property type="match status" value="1"/>
</dbReference>
<dbReference type="InterPro" id="IPR013087">
    <property type="entry name" value="Znf_C2H2_type"/>
</dbReference>
<dbReference type="FunFam" id="3.30.160.60:FF:000358">
    <property type="entry name" value="zinc finger protein 24"/>
    <property type="match status" value="1"/>
</dbReference>
<feature type="region of interest" description="Disordered" evidence="9">
    <location>
        <begin position="183"/>
        <end position="227"/>
    </location>
</feature>
<name>A0AAW1FTV0_ZOAVI</name>
<evidence type="ECO:0000256" key="9">
    <source>
        <dbReference type="SAM" id="MobiDB-lite"/>
    </source>
</evidence>
<keyword evidence="6" id="KW-0539">Nucleus</keyword>
<dbReference type="FunFam" id="3.30.160.60:FF:000100">
    <property type="entry name" value="Zinc finger 45-like"/>
    <property type="match status" value="1"/>
</dbReference>
<accession>A0AAW1FTV0</accession>
<evidence type="ECO:0000256" key="1">
    <source>
        <dbReference type="ARBA" id="ARBA00004123"/>
    </source>
</evidence>
<feature type="compositionally biased region" description="Basic and acidic residues" evidence="9">
    <location>
        <begin position="318"/>
        <end position="331"/>
    </location>
</feature>
<feature type="compositionally biased region" description="Low complexity" evidence="9">
    <location>
        <begin position="132"/>
        <end position="141"/>
    </location>
</feature>
<gene>
    <name evidence="11" type="ORF">VZT92_003542</name>
</gene>
<keyword evidence="12" id="KW-1185">Reference proteome</keyword>
<keyword evidence="2" id="KW-0479">Metal-binding</keyword>
<comment type="subcellular location">
    <subcellularLocation>
        <location evidence="1">Nucleus</location>
    </subcellularLocation>
</comment>
<dbReference type="PROSITE" id="PS50157">
    <property type="entry name" value="ZINC_FINGER_C2H2_2"/>
    <property type="match status" value="4"/>
</dbReference>
<dbReference type="AlphaFoldDB" id="A0AAW1FTV0"/>
<keyword evidence="8" id="KW-0175">Coiled coil</keyword>
<dbReference type="PANTHER" id="PTHR16515">
    <property type="entry name" value="PR DOMAIN ZINC FINGER PROTEIN"/>
    <property type="match status" value="1"/>
</dbReference>
<evidence type="ECO:0000256" key="4">
    <source>
        <dbReference type="ARBA" id="ARBA00022771"/>
    </source>
</evidence>
<keyword evidence="5" id="KW-0862">Zinc</keyword>
<evidence type="ECO:0000256" key="5">
    <source>
        <dbReference type="ARBA" id="ARBA00022833"/>
    </source>
</evidence>
<dbReference type="Gene3D" id="3.30.160.60">
    <property type="entry name" value="Classic Zinc Finger"/>
    <property type="match status" value="4"/>
</dbReference>
<feature type="domain" description="C2H2-type" evidence="10">
    <location>
        <begin position="436"/>
        <end position="463"/>
    </location>
</feature>
<dbReference type="EMBL" id="JBCEZU010000023">
    <property type="protein sequence ID" value="KAK9538367.1"/>
    <property type="molecule type" value="Genomic_DNA"/>
</dbReference>
<dbReference type="GO" id="GO:0010468">
    <property type="term" value="P:regulation of gene expression"/>
    <property type="evidence" value="ECO:0007669"/>
    <property type="project" value="TreeGrafter"/>
</dbReference>
<organism evidence="11 12">
    <name type="scientific">Zoarces viviparus</name>
    <name type="common">Viviparous eelpout</name>
    <name type="synonym">Blennius viviparus</name>
    <dbReference type="NCBI Taxonomy" id="48416"/>
    <lineage>
        <taxon>Eukaryota</taxon>
        <taxon>Metazoa</taxon>
        <taxon>Chordata</taxon>
        <taxon>Craniata</taxon>
        <taxon>Vertebrata</taxon>
        <taxon>Euteleostomi</taxon>
        <taxon>Actinopterygii</taxon>
        <taxon>Neopterygii</taxon>
        <taxon>Teleostei</taxon>
        <taxon>Neoteleostei</taxon>
        <taxon>Acanthomorphata</taxon>
        <taxon>Eupercaria</taxon>
        <taxon>Perciformes</taxon>
        <taxon>Cottioidei</taxon>
        <taxon>Zoarcales</taxon>
        <taxon>Zoarcidae</taxon>
        <taxon>Zoarcinae</taxon>
        <taxon>Zoarces</taxon>
    </lineage>
</organism>
<keyword evidence="3" id="KW-0677">Repeat</keyword>
<feature type="region of interest" description="Disordered" evidence="9">
    <location>
        <begin position="295"/>
        <end position="331"/>
    </location>
</feature>
<dbReference type="Pfam" id="PF00096">
    <property type="entry name" value="zf-C2H2"/>
    <property type="match status" value="3"/>
</dbReference>
<dbReference type="SMART" id="SM00355">
    <property type="entry name" value="ZnF_C2H2"/>
    <property type="match status" value="4"/>
</dbReference>
<proteinExistence type="predicted"/>
<feature type="domain" description="C2H2-type" evidence="10">
    <location>
        <begin position="408"/>
        <end position="435"/>
    </location>
</feature>
<feature type="coiled-coil region" evidence="8">
    <location>
        <begin position="34"/>
        <end position="61"/>
    </location>
</feature>
<sequence>MSPAATFHAQLASIMEVLANTAVAEICELVDSGYSVLQLEISRSRKENEVLRRKLRLTELRAARASALRAAVTAAAGSGNALLLASGRARAQLPAHHPGNGPRRSGTPGGEAVRSRVSHQETQIRSRDPDPSSDSGQDAPPGTLAAAESTKVTATVIKVEDDEESWSQPEREKEFCLVVDGQAPETEAPPPLTKQEVADEGGGSSRSWTSRQVGSASMSVQTTLSAGQRSETSSYDCLMYEPQLQHAALSTHNPLSEDPGCSYALDTGASASAASDAVSGGDFTFTVTEVVSLSAAEHQQPAGPHGSQQRAAPPPPAEKPRLPARKETPERLHALMRRDRWRPQDDDGGKTFSCTFCGKTLACLKNLKTHMRVHTGEKPFVCSLCGKRFSDSSNLKRHQSVHTGEKRYGCAHCGKRFAQSGSLKVHMTVHTDCKQFRCAYCGKTFISGSHLRRHVTVHGGEKRFTPTFQ</sequence>
<evidence type="ECO:0000313" key="11">
    <source>
        <dbReference type="EMBL" id="KAK9538367.1"/>
    </source>
</evidence>
<dbReference type="GO" id="GO:0008270">
    <property type="term" value="F:zinc ion binding"/>
    <property type="evidence" value="ECO:0007669"/>
    <property type="project" value="UniProtKB-KW"/>
</dbReference>
<dbReference type="Pfam" id="PF13894">
    <property type="entry name" value="zf-C2H2_4"/>
    <property type="match status" value="1"/>
</dbReference>
<evidence type="ECO:0000259" key="10">
    <source>
        <dbReference type="PROSITE" id="PS50157"/>
    </source>
</evidence>
<dbReference type="FunFam" id="3.30.160.60:FF:000870">
    <property type="entry name" value="zinc finger protein 197 isoform X1"/>
    <property type="match status" value="1"/>
</dbReference>
<evidence type="ECO:0000256" key="6">
    <source>
        <dbReference type="ARBA" id="ARBA00023242"/>
    </source>
</evidence>
<dbReference type="Proteomes" id="UP001488805">
    <property type="component" value="Unassembled WGS sequence"/>
</dbReference>
<reference evidence="11 12" key="1">
    <citation type="journal article" date="2024" name="Genome Biol. Evol.">
        <title>Chromosome-level genome assembly of the viviparous eelpout Zoarces viviparus.</title>
        <authorList>
            <person name="Fuhrmann N."/>
            <person name="Brasseur M.V."/>
            <person name="Bakowski C.E."/>
            <person name="Podsiadlowski L."/>
            <person name="Prost S."/>
            <person name="Krehenwinkel H."/>
            <person name="Mayer C."/>
        </authorList>
    </citation>
    <scope>NUCLEOTIDE SEQUENCE [LARGE SCALE GENOMIC DNA]</scope>
    <source>
        <strain evidence="11">NO-MEL_2022_Ind0_liver</strain>
    </source>
</reference>
<dbReference type="InterPro" id="IPR036236">
    <property type="entry name" value="Znf_C2H2_sf"/>
</dbReference>
<evidence type="ECO:0000256" key="2">
    <source>
        <dbReference type="ARBA" id="ARBA00022723"/>
    </source>
</evidence>
<evidence type="ECO:0000256" key="3">
    <source>
        <dbReference type="ARBA" id="ARBA00022737"/>
    </source>
</evidence>
<protein>
    <recommendedName>
        <fullName evidence="10">C2H2-type domain-containing protein</fullName>
    </recommendedName>
</protein>
<dbReference type="InterPro" id="IPR050331">
    <property type="entry name" value="Zinc_finger"/>
</dbReference>
<evidence type="ECO:0000256" key="7">
    <source>
        <dbReference type="PROSITE-ProRule" id="PRU00042"/>
    </source>
</evidence>
<comment type="caution">
    <text evidence="11">The sequence shown here is derived from an EMBL/GenBank/DDBJ whole genome shotgun (WGS) entry which is preliminary data.</text>
</comment>